<evidence type="ECO:0000313" key="2">
    <source>
        <dbReference type="EMBL" id="TNY22198.1"/>
    </source>
</evidence>
<organism evidence="2 3">
    <name type="scientific">Rhodotorula diobovata</name>
    <dbReference type="NCBI Taxonomy" id="5288"/>
    <lineage>
        <taxon>Eukaryota</taxon>
        <taxon>Fungi</taxon>
        <taxon>Dikarya</taxon>
        <taxon>Basidiomycota</taxon>
        <taxon>Pucciniomycotina</taxon>
        <taxon>Microbotryomycetes</taxon>
        <taxon>Sporidiobolales</taxon>
        <taxon>Sporidiobolaceae</taxon>
        <taxon>Rhodotorula</taxon>
    </lineage>
</organism>
<dbReference type="EMBL" id="SOZI01000029">
    <property type="protein sequence ID" value="TNY22198.1"/>
    <property type="molecule type" value="Genomic_DNA"/>
</dbReference>
<evidence type="ECO:0008006" key="4">
    <source>
        <dbReference type="Google" id="ProtNLM"/>
    </source>
</evidence>
<reference evidence="2 3" key="1">
    <citation type="submission" date="2019-03" db="EMBL/GenBank/DDBJ databases">
        <title>Rhodosporidium diobovatum UCD-FST 08-225 genome sequencing, assembly, and annotation.</title>
        <authorList>
            <person name="Fakankun I.U."/>
            <person name="Fristensky B."/>
            <person name="Levin D.B."/>
        </authorList>
    </citation>
    <scope>NUCLEOTIDE SEQUENCE [LARGE SCALE GENOMIC DNA]</scope>
    <source>
        <strain evidence="2 3">UCD-FST 08-225</strain>
    </source>
</reference>
<dbReference type="OrthoDB" id="2526292at2759"/>
<protein>
    <recommendedName>
        <fullName evidence="4">Proteophosphoglycan ppg4</fullName>
    </recommendedName>
</protein>
<proteinExistence type="predicted"/>
<feature type="signal peptide" evidence="1">
    <location>
        <begin position="1"/>
        <end position="17"/>
    </location>
</feature>
<gene>
    <name evidence="2" type="ORF">DMC30DRAFT_159940</name>
</gene>
<evidence type="ECO:0000256" key="1">
    <source>
        <dbReference type="SAM" id="SignalP"/>
    </source>
</evidence>
<keyword evidence="1" id="KW-0732">Signal</keyword>
<name>A0A5C5FZE8_9BASI</name>
<evidence type="ECO:0000313" key="3">
    <source>
        <dbReference type="Proteomes" id="UP000311382"/>
    </source>
</evidence>
<accession>A0A5C5FZE8</accession>
<dbReference type="AlphaFoldDB" id="A0A5C5FZE8"/>
<dbReference type="Proteomes" id="UP000311382">
    <property type="component" value="Unassembled WGS sequence"/>
</dbReference>
<keyword evidence="3" id="KW-1185">Reference proteome</keyword>
<comment type="caution">
    <text evidence="2">The sequence shown here is derived from an EMBL/GenBank/DDBJ whole genome shotgun (WGS) entry which is preliminary data.</text>
</comment>
<sequence>MLFKTALLFGFAASVFAAPEAHVEARGLAADNGANRMVRMARSQAGVHEDFAKRAIADSHAARERRSGAARMNKRDFSDEVKRDLNDNEKRDELPLLQGLRALLHQLYPGLNQAVVGVENTATGAVTGLDGILKRDLTGGELQLFAGLNSLLHKVYPGLNNAGVSAEQLVSDLVAGLDKTLKKRGDETAAPVNEKRDMNPLLVGLNWDILRPLFHNLNGVVVNTEQAVSGAVSGLDDILKKRATGDIPPNTVNADVQLEQLLRNLLGGRGLLYNLLRGIGLNQ</sequence>
<feature type="chain" id="PRO_5022816703" description="Proteophosphoglycan ppg4" evidence="1">
    <location>
        <begin position="18"/>
        <end position="283"/>
    </location>
</feature>